<keyword evidence="6" id="KW-1133">Transmembrane helix</keyword>
<sequence>MTTIARSFKFLILGTVTATLISVISISLLRLLVSSASNFQCLSQNPISHPRLKVYVAPLRRALNYGLLEHYWSLSLPDSRLPYGSDPDHLTNASYFRRPSFSYPENPVIKQYSAEYWILGDLETSGESRDVRSVAQRVETWEDADVVFVPFFATLSAELELGWGRKGWFGKKRNENMDYVRQMEVIRNVTETDAWKRSGGKDHVFVLTDPVAMWHVRKHIAPAILLVVDFGGWYKIDSKSSKGRNSTLKIEHTQVSLIKDVIIPYTHLLPRLTLAQDRDRDILLYFKGAKRRHRGGLIREKLWEVLENEPDVIMEEGFPDNIGREQSIKGMRSSEFCLHPAGDTPTSCRLFDAISSLCIPVIVSDTIELPFEGMLDYSNFSIFISVDNALEPDWLVNRLRNITKERRQQYRLDLARVQSKFEYGNGNLTGMGPIHPDSAVNYIWMKVYQKLPIIKEAIIREKRKPKGVNIPARCHCT</sequence>
<evidence type="ECO:0000256" key="4">
    <source>
        <dbReference type="ARBA" id="ARBA00022968"/>
    </source>
</evidence>
<comment type="subcellular location">
    <subcellularLocation>
        <location evidence="1">Golgi apparatus membrane</location>
        <topology evidence="1">Single-pass type II membrane protein</topology>
    </subcellularLocation>
</comment>
<dbReference type="Pfam" id="PF03016">
    <property type="entry name" value="Exostosin_GT47"/>
    <property type="match status" value="1"/>
</dbReference>
<dbReference type="InterPro" id="IPR040911">
    <property type="entry name" value="Exostosin_GT47"/>
</dbReference>
<evidence type="ECO:0000256" key="6">
    <source>
        <dbReference type="SAM" id="Phobius"/>
    </source>
</evidence>
<dbReference type="OrthoDB" id="1924787at2759"/>
<dbReference type="PANTHER" id="PTHR11062">
    <property type="entry name" value="EXOSTOSIN HEPARAN SULFATE GLYCOSYLTRANSFERASE -RELATED"/>
    <property type="match status" value="1"/>
</dbReference>
<reference evidence="9" key="1">
    <citation type="journal article" date="2016" name="Nature">
        <title>The genome of the seagrass Zostera marina reveals angiosperm adaptation to the sea.</title>
        <authorList>
            <person name="Olsen J.L."/>
            <person name="Rouze P."/>
            <person name="Verhelst B."/>
            <person name="Lin Y.-C."/>
            <person name="Bayer T."/>
            <person name="Collen J."/>
            <person name="Dattolo E."/>
            <person name="De Paoli E."/>
            <person name="Dittami S."/>
            <person name="Maumus F."/>
            <person name="Michel G."/>
            <person name="Kersting A."/>
            <person name="Lauritano C."/>
            <person name="Lohaus R."/>
            <person name="Toepel M."/>
            <person name="Tonon T."/>
            <person name="Vanneste K."/>
            <person name="Amirebrahimi M."/>
            <person name="Brakel J."/>
            <person name="Bostroem C."/>
            <person name="Chovatia M."/>
            <person name="Grimwood J."/>
            <person name="Jenkins J.W."/>
            <person name="Jueterbock A."/>
            <person name="Mraz A."/>
            <person name="Stam W.T."/>
            <person name="Tice H."/>
            <person name="Bornberg-Bauer E."/>
            <person name="Green P.J."/>
            <person name="Pearson G.A."/>
            <person name="Procaccini G."/>
            <person name="Duarte C.M."/>
            <person name="Schmutz J."/>
            <person name="Reusch T.B.H."/>
            <person name="Van de Peer Y."/>
        </authorList>
    </citation>
    <scope>NUCLEOTIDE SEQUENCE [LARGE SCALE GENOMIC DNA]</scope>
    <source>
        <strain evidence="9">cv. Finnish</strain>
    </source>
</reference>
<dbReference type="GO" id="GO:0000139">
    <property type="term" value="C:Golgi membrane"/>
    <property type="evidence" value="ECO:0007669"/>
    <property type="project" value="UniProtKB-SubCell"/>
</dbReference>
<comment type="similarity">
    <text evidence="2">Belongs to the glycosyltransferase 47 family.</text>
</comment>
<keyword evidence="9" id="KW-1185">Reference proteome</keyword>
<dbReference type="GO" id="GO:0016757">
    <property type="term" value="F:glycosyltransferase activity"/>
    <property type="evidence" value="ECO:0007669"/>
    <property type="project" value="UniProtKB-KW"/>
</dbReference>
<feature type="transmembrane region" description="Helical" evidence="6">
    <location>
        <begin position="12"/>
        <end position="33"/>
    </location>
</feature>
<feature type="domain" description="Exostosin GT47" evidence="7">
    <location>
        <begin position="50"/>
        <end position="399"/>
    </location>
</feature>
<evidence type="ECO:0000256" key="3">
    <source>
        <dbReference type="ARBA" id="ARBA00022676"/>
    </source>
</evidence>
<evidence type="ECO:0000259" key="7">
    <source>
        <dbReference type="Pfam" id="PF03016"/>
    </source>
</evidence>
<evidence type="ECO:0000256" key="5">
    <source>
        <dbReference type="ARBA" id="ARBA00023034"/>
    </source>
</evidence>
<protein>
    <submittedName>
        <fullName evidence="8">UDP-beta-L-Ara: arabinan alpha-1,5-L-arabinosyltransferase, family GT47</fullName>
    </submittedName>
</protein>
<evidence type="ECO:0000256" key="1">
    <source>
        <dbReference type="ARBA" id="ARBA00004323"/>
    </source>
</evidence>
<accession>A0A0K9NM44</accession>
<proteinExistence type="inferred from homology"/>
<comment type="caution">
    <text evidence="8">The sequence shown here is derived from an EMBL/GenBank/DDBJ whole genome shotgun (WGS) entry which is preliminary data.</text>
</comment>
<evidence type="ECO:0000313" key="9">
    <source>
        <dbReference type="Proteomes" id="UP000036987"/>
    </source>
</evidence>
<keyword evidence="8" id="KW-0808">Transferase</keyword>
<name>A0A0K9NM44_ZOSMR</name>
<keyword evidence="6" id="KW-0472">Membrane</keyword>
<dbReference type="Proteomes" id="UP000036987">
    <property type="component" value="Unassembled WGS sequence"/>
</dbReference>
<dbReference type="EMBL" id="LFYR01002109">
    <property type="protein sequence ID" value="KMZ57055.1"/>
    <property type="molecule type" value="Genomic_DNA"/>
</dbReference>
<dbReference type="STRING" id="29655.A0A0K9NM44"/>
<dbReference type="OMA" id="MAKGVFR"/>
<evidence type="ECO:0000313" key="8">
    <source>
        <dbReference type="EMBL" id="KMZ57055.1"/>
    </source>
</evidence>
<evidence type="ECO:0000256" key="2">
    <source>
        <dbReference type="ARBA" id="ARBA00010271"/>
    </source>
</evidence>
<keyword evidence="5" id="KW-0333">Golgi apparatus</keyword>
<gene>
    <name evidence="8" type="ORF">ZOSMA_89G00050</name>
</gene>
<keyword evidence="3" id="KW-0328">Glycosyltransferase</keyword>
<organism evidence="8 9">
    <name type="scientific">Zostera marina</name>
    <name type="common">Eelgrass</name>
    <dbReference type="NCBI Taxonomy" id="29655"/>
    <lineage>
        <taxon>Eukaryota</taxon>
        <taxon>Viridiplantae</taxon>
        <taxon>Streptophyta</taxon>
        <taxon>Embryophyta</taxon>
        <taxon>Tracheophyta</taxon>
        <taxon>Spermatophyta</taxon>
        <taxon>Magnoliopsida</taxon>
        <taxon>Liliopsida</taxon>
        <taxon>Zosteraceae</taxon>
        <taxon>Zostera</taxon>
    </lineage>
</organism>
<dbReference type="PANTHER" id="PTHR11062:SF60">
    <property type="entry name" value="EXOSTOSIN FAMILY PROTEIN"/>
    <property type="match status" value="1"/>
</dbReference>
<keyword evidence="4" id="KW-0735">Signal-anchor</keyword>
<dbReference type="InterPro" id="IPR004263">
    <property type="entry name" value="Exostosin"/>
</dbReference>
<dbReference type="AlphaFoldDB" id="A0A0K9NM44"/>
<keyword evidence="6" id="KW-0812">Transmembrane</keyword>